<keyword evidence="2" id="KW-1185">Reference proteome</keyword>
<organism evidence="1 2">
    <name type="scientific">Vibrio algivorus</name>
    <dbReference type="NCBI Taxonomy" id="1667024"/>
    <lineage>
        <taxon>Bacteria</taxon>
        <taxon>Pseudomonadati</taxon>
        <taxon>Pseudomonadota</taxon>
        <taxon>Gammaproteobacteria</taxon>
        <taxon>Vibrionales</taxon>
        <taxon>Vibrionaceae</taxon>
        <taxon>Vibrio</taxon>
    </lineage>
</organism>
<name>A0ABQ6EN40_9VIBR</name>
<accession>A0ABQ6EN40</accession>
<proteinExistence type="predicted"/>
<dbReference type="EMBL" id="BSPV01000004">
    <property type="protein sequence ID" value="GLT14312.1"/>
    <property type="molecule type" value="Genomic_DNA"/>
</dbReference>
<comment type="caution">
    <text evidence="1">The sequence shown here is derived from an EMBL/GenBank/DDBJ whole genome shotgun (WGS) entry which is preliminary data.</text>
</comment>
<protein>
    <recommendedName>
        <fullName evidence="3">DUF4145 domain-containing protein</fullName>
    </recommendedName>
</protein>
<dbReference type="Proteomes" id="UP001157156">
    <property type="component" value="Unassembled WGS sequence"/>
</dbReference>
<reference evidence="2" key="1">
    <citation type="journal article" date="2019" name="Int. J. Syst. Evol. Microbiol.">
        <title>The Global Catalogue of Microorganisms (GCM) 10K type strain sequencing project: providing services to taxonomists for standard genome sequencing and annotation.</title>
        <authorList>
            <consortium name="The Broad Institute Genomics Platform"/>
            <consortium name="The Broad Institute Genome Sequencing Center for Infectious Disease"/>
            <person name="Wu L."/>
            <person name="Ma J."/>
        </authorList>
    </citation>
    <scope>NUCLEOTIDE SEQUENCE [LARGE SCALE GENOMIC DNA]</scope>
    <source>
        <strain evidence="2">NBRC 111146</strain>
    </source>
</reference>
<gene>
    <name evidence="1" type="ORF">GCM10007931_12870</name>
</gene>
<evidence type="ECO:0000313" key="1">
    <source>
        <dbReference type="EMBL" id="GLT14312.1"/>
    </source>
</evidence>
<evidence type="ECO:0000313" key="2">
    <source>
        <dbReference type="Proteomes" id="UP001157156"/>
    </source>
</evidence>
<sequence>MELHEVYDSLEKELYAQSEVELVLLKGHLILEQAINQHLLLYIESKKSLDALNLMFAKKVDLLVALEGSKPSAWQEYVPYIKRINSIRNKLAHQLNFDGYHDDLKAWACDVVGYTPKTLNRQATYRNTVAKAFCFLVGFLVGVCAIRQEVASIKI</sequence>
<dbReference type="RefSeq" id="WP_089122726.1">
    <property type="nucleotide sequence ID" value="NZ_BSPV01000004.1"/>
</dbReference>
<evidence type="ECO:0008006" key="3">
    <source>
        <dbReference type="Google" id="ProtNLM"/>
    </source>
</evidence>